<feature type="transmembrane region" description="Helical" evidence="1">
    <location>
        <begin position="6"/>
        <end position="26"/>
    </location>
</feature>
<keyword evidence="1" id="KW-0812">Transmembrane</keyword>
<name>A0A0F6SR10_9CORY</name>
<keyword evidence="1" id="KW-1133">Transmembrane helix</keyword>
<reference evidence="2 3" key="1">
    <citation type="submission" date="2015-04" db="EMBL/GenBank/DDBJ databases">
        <title>Complete Genome Sequence of Brevibacterium flavum ATCC 15168.</title>
        <authorList>
            <person name="Ahn J."/>
            <person name="Park G."/>
            <person name="Jeon W."/>
            <person name="Jang Y."/>
            <person name="Jang M."/>
            <person name="Lee H."/>
            <person name="Lee H."/>
        </authorList>
    </citation>
    <scope>NUCLEOTIDE SEQUENCE [LARGE SCALE GENOMIC DNA]</scope>
    <source>
        <strain evidence="2 3">ATCC 15168</strain>
    </source>
</reference>
<dbReference type="EMBL" id="CP011309">
    <property type="protein sequence ID" value="AKF27144.1"/>
    <property type="molecule type" value="Genomic_DNA"/>
</dbReference>
<keyword evidence="1" id="KW-0472">Membrane</keyword>
<dbReference type="HOGENOM" id="CLU_128227_3_0_11"/>
<protein>
    <recommendedName>
        <fullName evidence="4">Cell division protein DivIVA</fullName>
    </recommendedName>
</protein>
<dbReference type="RefSeq" id="WP_003863796.1">
    <property type="nucleotide sequence ID" value="NZ_CP011309.1"/>
</dbReference>
<keyword evidence="3" id="KW-1185">Reference proteome</keyword>
<proteinExistence type="predicted"/>
<organism evidence="2 3">
    <name type="scientific">[Brevibacterium] flavum</name>
    <dbReference type="NCBI Taxonomy" id="92706"/>
    <lineage>
        <taxon>Bacteria</taxon>
        <taxon>Bacillati</taxon>
        <taxon>Actinomycetota</taxon>
        <taxon>Actinomycetes</taxon>
        <taxon>Mycobacteriales</taxon>
        <taxon>Corynebacteriaceae</taxon>
        <taxon>Corynebacterium</taxon>
    </lineage>
</organism>
<dbReference type="Proteomes" id="UP000034037">
    <property type="component" value="Chromosome"/>
</dbReference>
<evidence type="ECO:0008006" key="4">
    <source>
        <dbReference type="Google" id="ProtNLM"/>
    </source>
</evidence>
<evidence type="ECO:0000313" key="3">
    <source>
        <dbReference type="Proteomes" id="UP000034037"/>
    </source>
</evidence>
<accession>A0A0F6SR10</accession>
<gene>
    <name evidence="2" type="ORF">YH66_06030</name>
</gene>
<sequence length="102" mass="11805">MLTWIIMIIVLIALIVIFTWVFAKLFGRGEQTQPLPENNEIVEHNRQAVGEGNIDNIMFDTVIRGYRQDQVDDVIEHLKWQVDSLNAQLEQAHLRAKTFETG</sequence>
<dbReference type="AlphaFoldDB" id="A0A0F6SR10"/>
<dbReference type="PATRIC" id="fig|92706.3.peg.1251"/>
<evidence type="ECO:0000313" key="2">
    <source>
        <dbReference type="EMBL" id="AKF27144.1"/>
    </source>
</evidence>
<evidence type="ECO:0000256" key="1">
    <source>
        <dbReference type="SAM" id="Phobius"/>
    </source>
</evidence>